<accession>A0A947D6I9</accession>
<dbReference type="InterPro" id="IPR003593">
    <property type="entry name" value="AAA+_ATPase"/>
</dbReference>
<dbReference type="InterPro" id="IPR027417">
    <property type="entry name" value="P-loop_NTPase"/>
</dbReference>
<dbReference type="Pfam" id="PF00005">
    <property type="entry name" value="ABC_tran"/>
    <property type="match status" value="2"/>
</dbReference>
<reference evidence="11 12" key="1">
    <citation type="submission" date="2021-06" db="EMBL/GenBank/DDBJ databases">
        <authorList>
            <person name="Grouzdev D.S."/>
            <person name="Koziaeva V."/>
        </authorList>
    </citation>
    <scope>NUCLEOTIDE SEQUENCE [LARGE SCALE GENOMIC DNA]</scope>
    <source>
        <strain evidence="11 12">22</strain>
    </source>
</reference>
<dbReference type="GO" id="GO:0016887">
    <property type="term" value="F:ATP hydrolysis activity"/>
    <property type="evidence" value="ECO:0007669"/>
    <property type="project" value="InterPro"/>
</dbReference>
<feature type="domain" description="ABC transporter" evidence="9">
    <location>
        <begin position="25"/>
        <end position="260"/>
    </location>
</feature>
<evidence type="ECO:0000313" key="12">
    <source>
        <dbReference type="Proteomes" id="UP000766595"/>
    </source>
</evidence>
<keyword evidence="5" id="KW-0067">ATP-binding</keyword>
<dbReference type="PROSITE" id="PS00211">
    <property type="entry name" value="ABC_TRANSPORTER_1"/>
    <property type="match status" value="1"/>
</dbReference>
<dbReference type="InterPro" id="IPR047817">
    <property type="entry name" value="ABC2_TM_bact-type"/>
</dbReference>
<dbReference type="GO" id="GO:0140359">
    <property type="term" value="F:ABC-type transporter activity"/>
    <property type="evidence" value="ECO:0007669"/>
    <property type="project" value="InterPro"/>
</dbReference>
<comment type="subcellular location">
    <subcellularLocation>
        <location evidence="1">Membrane</location>
        <topology evidence="1">Multi-pass membrane protein</topology>
    </subcellularLocation>
</comment>
<feature type="transmembrane region" description="Helical" evidence="8">
    <location>
        <begin position="794"/>
        <end position="817"/>
    </location>
</feature>
<dbReference type="PROSITE" id="PS50893">
    <property type="entry name" value="ABC_TRANSPORTER_2"/>
    <property type="match status" value="2"/>
</dbReference>
<evidence type="ECO:0000313" key="11">
    <source>
        <dbReference type="EMBL" id="MBT9290486.1"/>
    </source>
</evidence>
<feature type="transmembrane region" description="Helical" evidence="8">
    <location>
        <begin position="916"/>
        <end position="934"/>
    </location>
</feature>
<evidence type="ECO:0000256" key="8">
    <source>
        <dbReference type="SAM" id="Phobius"/>
    </source>
</evidence>
<keyword evidence="12" id="KW-1185">Reference proteome</keyword>
<dbReference type="Gene3D" id="3.40.50.300">
    <property type="entry name" value="P-loop containing nucleotide triphosphate hydrolases"/>
    <property type="match status" value="2"/>
</dbReference>
<dbReference type="PANTHER" id="PTHR43038:SF4">
    <property type="entry name" value="RIBOSOME-ASSOCIATED ATPASE"/>
    <property type="match status" value="1"/>
</dbReference>
<feature type="transmembrane region" description="Helical" evidence="8">
    <location>
        <begin position="882"/>
        <end position="904"/>
    </location>
</feature>
<dbReference type="PANTHER" id="PTHR43038">
    <property type="entry name" value="ATP-BINDING CASSETTE, SUB-FAMILY H, MEMBER 1"/>
    <property type="match status" value="1"/>
</dbReference>
<keyword evidence="7 8" id="KW-0472">Membrane</keyword>
<keyword evidence="4" id="KW-0547">Nucleotide-binding</keyword>
<evidence type="ECO:0000256" key="2">
    <source>
        <dbReference type="ARBA" id="ARBA00005417"/>
    </source>
</evidence>
<comment type="similarity">
    <text evidence="2">Belongs to the ABC transporter superfamily.</text>
</comment>
<dbReference type="InterPro" id="IPR003439">
    <property type="entry name" value="ABC_transporter-like_ATP-bd"/>
</dbReference>
<dbReference type="RefSeq" id="WP_261969082.1">
    <property type="nucleotide sequence ID" value="NZ_JAHHZF010000006.1"/>
</dbReference>
<feature type="transmembrane region" description="Helical" evidence="8">
    <location>
        <begin position="744"/>
        <end position="767"/>
    </location>
</feature>
<dbReference type="EMBL" id="JAHHZF010000006">
    <property type="protein sequence ID" value="MBT9290486.1"/>
    <property type="molecule type" value="Genomic_DNA"/>
</dbReference>
<evidence type="ECO:0000256" key="3">
    <source>
        <dbReference type="ARBA" id="ARBA00022692"/>
    </source>
</evidence>
<feature type="domain" description="ABC transmembrane type-2" evidence="10">
    <location>
        <begin position="711"/>
        <end position="937"/>
    </location>
</feature>
<keyword evidence="6 8" id="KW-1133">Transmembrane helix</keyword>
<dbReference type="Pfam" id="PF12698">
    <property type="entry name" value="ABC2_membrane_3"/>
    <property type="match status" value="1"/>
</dbReference>
<dbReference type="AlphaFoldDB" id="A0A947D6I9"/>
<evidence type="ECO:0000256" key="4">
    <source>
        <dbReference type="ARBA" id="ARBA00022741"/>
    </source>
</evidence>
<evidence type="ECO:0000256" key="1">
    <source>
        <dbReference type="ARBA" id="ARBA00004141"/>
    </source>
</evidence>
<dbReference type="InterPro" id="IPR013525">
    <property type="entry name" value="ABC2_TM"/>
</dbReference>
<feature type="transmembrane region" description="Helical" evidence="8">
    <location>
        <begin position="852"/>
        <end position="876"/>
    </location>
</feature>
<keyword evidence="3 8" id="KW-0812">Transmembrane</keyword>
<sequence length="939" mass="98952">MPAPDIAPDGDAAATVVDPAPAWTVALDGIVHRYGKTLALDGVGLTLAAGSATAVIGPDGVGKSTLLGLIAGVKRLQAGTVAVLGGDMADRRHRDAVAGHIAYMPQGLGRNLYPTLSVTENIAFHAALFGLTPAERDARVHRLLAATGLAPFADRPAGKLSGGMKQKLSLCCALVHDPDLLILDEPTTGVDPLSRRQFWELIADIRAGRPGMTVLVATAYMDEAERFDRIVAVADGRIIADGPTRDILAAAGASGLEDAYRRLQAGSGGAVPAPFAIAPRVQHDGPPAIAAEGLTRRFGDFTAVDHVSFRIERGEIFGFLGSNGCGKTTTMKMLTGLLPATEGTAELLGLPVDAGDLAVRMRVGYMSQGFSLYEELSVRGNLDFHAAVYHLHGAAARTRVAETIDRFGLGEVADAMPAALPLGIRQRLQLAAACLHKPEVLILDEPTSGVDPEARDSFWRHLGELSRRDGVTIFVSTHFMNEAERCDRISLMHAGRVLAVGAPAEIVAAAGTRTLEDAFIQVLERESGQDPKESGPAVKAVAPVATEQANGEGPTAERPLGRRDPTIARTLAFAMREARELLRDRVRLAFGLIGPMALLVVFAFGISFDVEKLTYAAFDRDQSIESRDLLRSLSGSRYFEERPPIVTEAEADRRLIDGELRLVVSIPPGFGRDLLQGRRPEIGFTVDGANTFRAETVRSYVQGVVLGYAAEKLAASPLGGAAAAEAVAFVPRFAYNQAFLSVNAITPGVIMLLLVLIPAMMTALGVVREKEIGSIANLRASPARVAEFLIGKQLPYAALGLVAGLAMVAIAVFAFGVPFRGSGLALAAGAALYVLATTGFGLLISTAVGTQVAAIFATAILSVVPAINFSGFLYPLSATDGAAWWVGTLFPSSWFQTIALGIFAKGLGPADLLPHYAALAGFGLVFVTAAVLLLDKQEH</sequence>
<protein>
    <submittedName>
        <fullName evidence="11">Ribosome-associated ATPase/putative transporter RbbA</fullName>
    </submittedName>
</protein>
<dbReference type="GO" id="GO:0005524">
    <property type="term" value="F:ATP binding"/>
    <property type="evidence" value="ECO:0007669"/>
    <property type="project" value="UniProtKB-KW"/>
</dbReference>
<evidence type="ECO:0000256" key="6">
    <source>
        <dbReference type="ARBA" id="ARBA00022989"/>
    </source>
</evidence>
<dbReference type="GO" id="GO:0016020">
    <property type="term" value="C:membrane"/>
    <property type="evidence" value="ECO:0007669"/>
    <property type="project" value="UniProtKB-SubCell"/>
</dbReference>
<comment type="caution">
    <text evidence="11">The sequence shown here is derived from an EMBL/GenBank/DDBJ whole genome shotgun (WGS) entry which is preliminary data.</text>
</comment>
<evidence type="ECO:0000256" key="7">
    <source>
        <dbReference type="ARBA" id="ARBA00023136"/>
    </source>
</evidence>
<dbReference type="NCBIfam" id="NF033858">
    <property type="entry name" value="ABC2_perm_RbbA"/>
    <property type="match status" value="1"/>
</dbReference>
<evidence type="ECO:0000259" key="10">
    <source>
        <dbReference type="PROSITE" id="PS51012"/>
    </source>
</evidence>
<organism evidence="11 12">
    <name type="scientific">Prosthecodimorpha staleyi</name>
    <dbReference type="NCBI Taxonomy" id="2840188"/>
    <lineage>
        <taxon>Bacteria</taxon>
        <taxon>Pseudomonadati</taxon>
        <taxon>Pseudomonadota</taxon>
        <taxon>Alphaproteobacteria</taxon>
        <taxon>Hyphomicrobiales</taxon>
        <taxon>Ancalomicrobiaceae</taxon>
        <taxon>Prosthecodimorpha</taxon>
    </lineage>
</organism>
<dbReference type="SUPFAM" id="SSF52540">
    <property type="entry name" value="P-loop containing nucleoside triphosphate hydrolases"/>
    <property type="match status" value="2"/>
</dbReference>
<proteinExistence type="inferred from homology"/>
<feature type="transmembrane region" description="Helical" evidence="8">
    <location>
        <begin position="823"/>
        <end position="845"/>
    </location>
</feature>
<evidence type="ECO:0000259" key="9">
    <source>
        <dbReference type="PROSITE" id="PS50893"/>
    </source>
</evidence>
<dbReference type="InterPro" id="IPR017871">
    <property type="entry name" value="ABC_transporter-like_CS"/>
</dbReference>
<feature type="transmembrane region" description="Helical" evidence="8">
    <location>
        <begin position="588"/>
        <end position="608"/>
    </location>
</feature>
<gene>
    <name evidence="11" type="primary">rbbA</name>
    <name evidence="11" type="ORF">KL771_13530</name>
</gene>
<dbReference type="Gene3D" id="3.40.1710.10">
    <property type="entry name" value="abc type-2 transporter like domain"/>
    <property type="match status" value="1"/>
</dbReference>
<evidence type="ECO:0000256" key="5">
    <source>
        <dbReference type="ARBA" id="ARBA00022840"/>
    </source>
</evidence>
<dbReference type="Proteomes" id="UP000766595">
    <property type="component" value="Unassembled WGS sequence"/>
</dbReference>
<dbReference type="PROSITE" id="PS51012">
    <property type="entry name" value="ABC_TM2"/>
    <property type="match status" value="1"/>
</dbReference>
<dbReference type="InterPro" id="IPR047651">
    <property type="entry name" value="ABC2_perm_RbbA"/>
</dbReference>
<feature type="domain" description="ABC transporter" evidence="9">
    <location>
        <begin position="289"/>
        <end position="519"/>
    </location>
</feature>
<dbReference type="SMART" id="SM00382">
    <property type="entry name" value="AAA"/>
    <property type="match status" value="2"/>
</dbReference>
<name>A0A947D6I9_9HYPH</name>